<evidence type="ECO:0000256" key="5">
    <source>
        <dbReference type="HAMAP-Rule" id="MF_00527"/>
    </source>
</evidence>
<evidence type="ECO:0000256" key="3">
    <source>
        <dbReference type="ARBA" id="ARBA00022801"/>
    </source>
</evidence>
<organism evidence="6 7">
    <name type="scientific">Ohtaekwangia kribbensis</name>
    <dbReference type="NCBI Taxonomy" id="688913"/>
    <lineage>
        <taxon>Bacteria</taxon>
        <taxon>Pseudomonadati</taxon>
        <taxon>Bacteroidota</taxon>
        <taxon>Cytophagia</taxon>
        <taxon>Cytophagales</taxon>
        <taxon>Fulvivirgaceae</taxon>
        <taxon>Ohtaekwangia</taxon>
    </lineage>
</organism>
<dbReference type="Gene3D" id="3.10.300.10">
    <property type="entry name" value="Methylpurine-DNA glycosylase (MPG)"/>
    <property type="match status" value="1"/>
</dbReference>
<dbReference type="SUPFAM" id="SSF50486">
    <property type="entry name" value="FMT C-terminal domain-like"/>
    <property type="match status" value="1"/>
</dbReference>
<dbReference type="InterPro" id="IPR003180">
    <property type="entry name" value="MPG"/>
</dbReference>
<dbReference type="InterPro" id="IPR011034">
    <property type="entry name" value="Formyl_transferase-like_C_sf"/>
</dbReference>
<gene>
    <name evidence="6" type="ORF">ACFQ21_00910</name>
</gene>
<keyword evidence="3 5" id="KW-0378">Hydrolase</keyword>
<sequence length="196" mass="21920">MILPENFYQRTDVVKIARELLGKVLVTKIAGVVTSGIIVETEAYSWKERGCHAYEARKTQRNAIMFEKGGYAYVYLCYGMHNLFNVVTNKNGIAEAVLVRALEPVHGLKEMEMRRGSLANPFHLTSGPGKLTKALGIDRKLNGKFLLDNEVWIEDTGKKISAGNIEASARIGIDYAGEDARLPWRFTIKGSKWVSK</sequence>
<dbReference type="InterPro" id="IPR036995">
    <property type="entry name" value="MPG_sf"/>
</dbReference>
<keyword evidence="4 5" id="KW-0234">DNA repair</keyword>
<comment type="similarity">
    <text evidence="1 5">Belongs to the DNA glycosylase MPG family.</text>
</comment>
<keyword evidence="7" id="KW-1185">Reference proteome</keyword>
<protein>
    <recommendedName>
        <fullName evidence="5">Putative 3-methyladenine DNA glycosylase</fullName>
        <ecNumber evidence="5">3.2.2.-</ecNumber>
    </recommendedName>
</protein>
<dbReference type="Proteomes" id="UP001597112">
    <property type="component" value="Unassembled WGS sequence"/>
</dbReference>
<dbReference type="PANTHER" id="PTHR10429">
    <property type="entry name" value="DNA-3-METHYLADENINE GLYCOSYLASE"/>
    <property type="match status" value="1"/>
</dbReference>
<dbReference type="EMBL" id="JBHTKA010000001">
    <property type="protein sequence ID" value="MFD0997836.1"/>
    <property type="molecule type" value="Genomic_DNA"/>
</dbReference>
<reference evidence="7" key="1">
    <citation type="journal article" date="2019" name="Int. J. Syst. Evol. Microbiol.">
        <title>The Global Catalogue of Microorganisms (GCM) 10K type strain sequencing project: providing services to taxonomists for standard genome sequencing and annotation.</title>
        <authorList>
            <consortium name="The Broad Institute Genomics Platform"/>
            <consortium name="The Broad Institute Genome Sequencing Center for Infectious Disease"/>
            <person name="Wu L."/>
            <person name="Ma J."/>
        </authorList>
    </citation>
    <scope>NUCLEOTIDE SEQUENCE [LARGE SCALE GENOMIC DNA]</scope>
    <source>
        <strain evidence="7">CCUG 58938</strain>
    </source>
</reference>
<evidence type="ECO:0000256" key="1">
    <source>
        <dbReference type="ARBA" id="ARBA00009232"/>
    </source>
</evidence>
<evidence type="ECO:0000313" key="6">
    <source>
        <dbReference type="EMBL" id="MFD0997836.1"/>
    </source>
</evidence>
<dbReference type="RefSeq" id="WP_377573487.1">
    <property type="nucleotide sequence ID" value="NZ_JBHTKA010000001.1"/>
</dbReference>
<evidence type="ECO:0000313" key="7">
    <source>
        <dbReference type="Proteomes" id="UP001597112"/>
    </source>
</evidence>
<evidence type="ECO:0000256" key="2">
    <source>
        <dbReference type="ARBA" id="ARBA00022763"/>
    </source>
</evidence>
<comment type="caution">
    <text evidence="6">The sequence shown here is derived from an EMBL/GenBank/DDBJ whole genome shotgun (WGS) entry which is preliminary data.</text>
</comment>
<dbReference type="HAMAP" id="MF_00527">
    <property type="entry name" value="3MGH"/>
    <property type="match status" value="1"/>
</dbReference>
<dbReference type="PANTHER" id="PTHR10429:SF0">
    <property type="entry name" value="DNA-3-METHYLADENINE GLYCOSYLASE"/>
    <property type="match status" value="1"/>
</dbReference>
<accession>A0ABW3JW76</accession>
<keyword evidence="2 5" id="KW-0227">DNA damage</keyword>
<dbReference type="EC" id="3.2.2.-" evidence="5"/>
<dbReference type="CDD" id="cd00540">
    <property type="entry name" value="AAG"/>
    <property type="match status" value="1"/>
</dbReference>
<dbReference type="NCBIfam" id="TIGR00567">
    <property type="entry name" value="3mg"/>
    <property type="match status" value="1"/>
</dbReference>
<evidence type="ECO:0000256" key="4">
    <source>
        <dbReference type="ARBA" id="ARBA00023204"/>
    </source>
</evidence>
<proteinExistence type="inferred from homology"/>
<dbReference type="Pfam" id="PF02245">
    <property type="entry name" value="Pur_DNA_glyco"/>
    <property type="match status" value="1"/>
</dbReference>
<name>A0ABW3JW76_9BACT</name>